<feature type="chain" id="PRO_5043137596" evidence="1">
    <location>
        <begin position="20"/>
        <end position="104"/>
    </location>
</feature>
<keyword evidence="1" id="KW-0732">Signal</keyword>
<gene>
    <name evidence="2" type="ORF">NOO_LOCUS10046</name>
</gene>
<evidence type="ECO:0000313" key="3">
    <source>
        <dbReference type="Proteomes" id="UP000271087"/>
    </source>
</evidence>
<sequence>MRAHFLLILLTALVTNLLAFTGLEFDASTRDCSVEQNGKIACQCCKIACWYDTASKATNNLGHIPGQNGEQEALETLRLIRLCILLKCGNACPKFPRGLFIPTR</sequence>
<accession>A0A182EPI8</accession>
<proteinExistence type="predicted"/>
<evidence type="ECO:0000313" key="4">
    <source>
        <dbReference type="WBParaSite" id="nOo.2.0.1.t10046-RA"/>
    </source>
</evidence>
<organism evidence="4">
    <name type="scientific">Onchocerca ochengi</name>
    <name type="common">Filarial nematode worm</name>
    <dbReference type="NCBI Taxonomy" id="42157"/>
    <lineage>
        <taxon>Eukaryota</taxon>
        <taxon>Metazoa</taxon>
        <taxon>Ecdysozoa</taxon>
        <taxon>Nematoda</taxon>
        <taxon>Chromadorea</taxon>
        <taxon>Rhabditida</taxon>
        <taxon>Spirurina</taxon>
        <taxon>Spiruromorpha</taxon>
        <taxon>Filarioidea</taxon>
        <taxon>Onchocercidae</taxon>
        <taxon>Onchocerca</taxon>
    </lineage>
</organism>
<dbReference type="WBParaSite" id="nOo.2.0.1.t10046-RA">
    <property type="protein sequence ID" value="nOo.2.0.1.t10046-RA"/>
    <property type="gene ID" value="nOo.2.0.1.g10046"/>
</dbReference>
<protein>
    <submittedName>
        <fullName evidence="4">Secreted protein</fullName>
    </submittedName>
</protein>
<dbReference type="Proteomes" id="UP000271087">
    <property type="component" value="Unassembled WGS sequence"/>
</dbReference>
<name>A0A182EPI8_ONCOC</name>
<reference evidence="2 3" key="2">
    <citation type="submission" date="2018-08" db="EMBL/GenBank/DDBJ databases">
        <authorList>
            <person name="Laetsch R D."/>
            <person name="Stevens L."/>
            <person name="Kumar S."/>
            <person name="Blaxter L. M."/>
        </authorList>
    </citation>
    <scope>NUCLEOTIDE SEQUENCE [LARGE SCALE GENOMIC DNA]</scope>
</reference>
<evidence type="ECO:0000313" key="2">
    <source>
        <dbReference type="EMBL" id="VDM93765.1"/>
    </source>
</evidence>
<feature type="signal peptide" evidence="1">
    <location>
        <begin position="1"/>
        <end position="19"/>
    </location>
</feature>
<dbReference type="STRING" id="42157.A0A182EPI8"/>
<dbReference type="EMBL" id="UYRW01005388">
    <property type="protein sequence ID" value="VDM93765.1"/>
    <property type="molecule type" value="Genomic_DNA"/>
</dbReference>
<dbReference type="AlphaFoldDB" id="A0A182EPI8"/>
<keyword evidence="3" id="KW-1185">Reference proteome</keyword>
<dbReference type="OrthoDB" id="5773246at2759"/>
<evidence type="ECO:0000256" key="1">
    <source>
        <dbReference type="SAM" id="SignalP"/>
    </source>
</evidence>
<reference evidence="4" key="1">
    <citation type="submission" date="2016-06" db="UniProtKB">
        <authorList>
            <consortium name="WormBaseParasite"/>
        </authorList>
    </citation>
    <scope>IDENTIFICATION</scope>
</reference>